<feature type="transmembrane region" description="Helical" evidence="2">
    <location>
        <begin position="258"/>
        <end position="281"/>
    </location>
</feature>
<feature type="transmembrane region" description="Helical" evidence="2">
    <location>
        <begin position="114"/>
        <end position="137"/>
    </location>
</feature>
<sequence>MGSAPEPSPKLSQRDEIEARRLLTSSRSEEDSTTDDALSQGERLLPFVYAAMESCAIYAAFCVLAVTGLGGGTPILPLWGAFVPFAAAIWFSQATQFGSEESGQPFLSSAPFRMLVLIVLTLLIIWGGVYAATTPLYNPAWLFASVNDILLLHPEGYRTFLVLIISALLFWRGLALTRRRVEPGDVLNALRIGLGIIIFALLVTSASSGATGIPMLFLVIVLFFSFALIAHSLARASFLRLSHLRGLEGSVSGQERSILSVVGIICLVLCVVGLILVAFVSPDFLSQAQGPLSAIYTALVNALATVALVLVTPLFWLLDSLHLQIQLPPARQRPTISQPPPPHHAQPASTPSPLLFTLEILGVLLIIALICLLIWFIWRRLKRSNALVRRKLQSQQDVRESLWSWRLFTTQLLNFLWTLWWRIFPRREEPANVTSQVAETMNAEPAVRTIREIYRALLQWSAYRGLHRKQEETPSEFEKRLSERLVSGEGEQELHVMTNAYLLTRYGGYIPDESMVGHIQQEWQSFQQKSSTSSPQ</sequence>
<feature type="transmembrane region" description="Helical" evidence="2">
    <location>
        <begin position="293"/>
        <end position="318"/>
    </location>
</feature>
<dbReference type="AlphaFoldDB" id="A0A8J3MTQ4"/>
<protein>
    <recommendedName>
        <fullName evidence="3">Protein-glutamine gamma-glutamyltransferase-like C-terminal domain-containing protein</fullName>
    </recommendedName>
</protein>
<keyword evidence="5" id="KW-1185">Reference proteome</keyword>
<comment type="caution">
    <text evidence="4">The sequence shown here is derived from an EMBL/GenBank/DDBJ whole genome shotgun (WGS) entry which is preliminary data.</text>
</comment>
<keyword evidence="2" id="KW-1133">Transmembrane helix</keyword>
<evidence type="ECO:0000313" key="5">
    <source>
        <dbReference type="Proteomes" id="UP000612362"/>
    </source>
</evidence>
<feature type="transmembrane region" description="Helical" evidence="2">
    <location>
        <begin position="186"/>
        <end position="207"/>
    </location>
</feature>
<dbReference type="EMBL" id="BNJF01000001">
    <property type="protein sequence ID" value="GHO44630.1"/>
    <property type="molecule type" value="Genomic_DNA"/>
</dbReference>
<dbReference type="Proteomes" id="UP000612362">
    <property type="component" value="Unassembled WGS sequence"/>
</dbReference>
<name>A0A8J3MTQ4_9CHLR</name>
<feature type="compositionally biased region" description="Basic and acidic residues" evidence="1">
    <location>
        <begin position="12"/>
        <end position="21"/>
    </location>
</feature>
<evidence type="ECO:0000313" key="4">
    <source>
        <dbReference type="EMBL" id="GHO44630.1"/>
    </source>
</evidence>
<accession>A0A8J3MTQ4</accession>
<keyword evidence="2" id="KW-0812">Transmembrane</keyword>
<feature type="transmembrane region" description="Helical" evidence="2">
    <location>
        <begin position="354"/>
        <end position="378"/>
    </location>
</feature>
<feature type="domain" description="Protein-glutamine gamma-glutamyltransferase-like C-terminal" evidence="3">
    <location>
        <begin position="453"/>
        <end position="523"/>
    </location>
</feature>
<evidence type="ECO:0000259" key="3">
    <source>
        <dbReference type="Pfam" id="PF13559"/>
    </source>
</evidence>
<reference evidence="4" key="1">
    <citation type="submission" date="2020-10" db="EMBL/GenBank/DDBJ databases">
        <title>Taxonomic study of unclassified bacteria belonging to the class Ktedonobacteria.</title>
        <authorList>
            <person name="Yabe S."/>
            <person name="Wang C.M."/>
            <person name="Zheng Y."/>
            <person name="Sakai Y."/>
            <person name="Cavaletti L."/>
            <person name="Monciardini P."/>
            <person name="Donadio S."/>
        </authorList>
    </citation>
    <scope>NUCLEOTIDE SEQUENCE</scope>
    <source>
        <strain evidence="4">SOSP1-1</strain>
    </source>
</reference>
<evidence type="ECO:0000256" key="2">
    <source>
        <dbReference type="SAM" id="Phobius"/>
    </source>
</evidence>
<proteinExistence type="predicted"/>
<feature type="transmembrane region" description="Helical" evidence="2">
    <location>
        <begin position="213"/>
        <end position="238"/>
    </location>
</feature>
<dbReference type="Pfam" id="PF13559">
    <property type="entry name" value="DUF4129"/>
    <property type="match status" value="1"/>
</dbReference>
<dbReference type="InterPro" id="IPR025403">
    <property type="entry name" value="TgpA-like_C"/>
</dbReference>
<feature type="transmembrane region" description="Helical" evidence="2">
    <location>
        <begin position="157"/>
        <end position="174"/>
    </location>
</feature>
<evidence type="ECO:0000256" key="1">
    <source>
        <dbReference type="SAM" id="MobiDB-lite"/>
    </source>
</evidence>
<dbReference type="RefSeq" id="WP_220194010.1">
    <property type="nucleotide sequence ID" value="NZ_BNJF01000001.1"/>
</dbReference>
<gene>
    <name evidence="4" type="ORF">KSX_27930</name>
</gene>
<feature type="region of interest" description="Disordered" evidence="1">
    <location>
        <begin position="1"/>
        <end position="37"/>
    </location>
</feature>
<organism evidence="4 5">
    <name type="scientific">Ktedonospora formicarum</name>
    <dbReference type="NCBI Taxonomy" id="2778364"/>
    <lineage>
        <taxon>Bacteria</taxon>
        <taxon>Bacillati</taxon>
        <taxon>Chloroflexota</taxon>
        <taxon>Ktedonobacteria</taxon>
        <taxon>Ktedonobacterales</taxon>
        <taxon>Ktedonobacteraceae</taxon>
        <taxon>Ktedonospora</taxon>
    </lineage>
</organism>
<keyword evidence="2" id="KW-0472">Membrane</keyword>
<feature type="transmembrane region" description="Helical" evidence="2">
    <location>
        <begin position="47"/>
        <end position="69"/>
    </location>
</feature>